<proteinExistence type="predicted"/>
<accession>A0A2M8KWR1</accession>
<dbReference type="EMBL" id="PFEF01000006">
    <property type="protein sequence ID" value="PJE64375.1"/>
    <property type="molecule type" value="Genomic_DNA"/>
</dbReference>
<dbReference type="Proteomes" id="UP000229098">
    <property type="component" value="Unassembled WGS sequence"/>
</dbReference>
<dbReference type="AlphaFoldDB" id="A0A2M8KWR1"/>
<evidence type="ECO:0000313" key="2">
    <source>
        <dbReference type="Proteomes" id="UP000229098"/>
    </source>
</evidence>
<dbReference type="PANTHER" id="PTHR35810">
    <property type="entry name" value="CYTOPLASMIC PROTEIN-RELATED"/>
    <property type="match status" value="1"/>
</dbReference>
<dbReference type="InterPro" id="IPR011204">
    <property type="entry name" value="Virulence_RhuM-like"/>
</dbReference>
<gene>
    <name evidence="1" type="ORF">COU90_02905</name>
</gene>
<evidence type="ECO:0000313" key="1">
    <source>
        <dbReference type="EMBL" id="PJE64375.1"/>
    </source>
</evidence>
<organism evidence="1 2">
    <name type="scientific">Candidatus Ryanbacteria bacterium CG10_big_fil_rev_8_21_14_0_10_43_42</name>
    <dbReference type="NCBI Taxonomy" id="1974864"/>
    <lineage>
        <taxon>Bacteria</taxon>
        <taxon>Candidatus Ryaniibacteriota</taxon>
    </lineage>
</organism>
<comment type="caution">
    <text evidence="1">The sequence shown here is derived from an EMBL/GenBank/DDBJ whole genome shotgun (WGS) entry which is preliminary data.</text>
</comment>
<dbReference type="PANTHER" id="PTHR35810:SF1">
    <property type="entry name" value="CYTOPLASMIC PROTEIN"/>
    <property type="match status" value="1"/>
</dbReference>
<name>A0A2M8KWR1_9BACT</name>
<dbReference type="PIRSF" id="PIRSF015268">
    <property type="entry name" value="Virulence_RhuM"/>
    <property type="match status" value="1"/>
</dbReference>
<protein>
    <submittedName>
        <fullName evidence="1">Cell filamentation protein Fic</fullName>
    </submittedName>
</protein>
<sequence length="341" mass="39760">MKNKQANNQIIIYEGDKGQPKLEVRIKDETVWLTQTQLVELFQSSKANISEHIKNIYLEKELTPESTVRKFRTVQKEGDREVSRDIEHYNLDLIISLGYRVKSHIATQFRIWATTRLREYLVQGFTMNDEFLKNNGGGIYWKKLLARIRDIRSSEKILYRQVLDLYATSVDYDPKSLQSIKFFKIVQNKLHYATHKQTAAEVIYNRADSKKKFMGLTVFTGDLPVLEEVRIAKNYLTAEELEKLNRLVSAYFELAELRAIKQQTMSMADHIKALDSLLDDYGEGVLRDQGKVSHEKAIKKAESEYRKYQRETLSNAEKDYLESIKAVEHNAKKNISPLKKK</sequence>
<reference evidence="2" key="1">
    <citation type="submission" date="2017-09" db="EMBL/GenBank/DDBJ databases">
        <title>Depth-based differentiation of microbial function through sediment-hosted aquifers and enrichment of novel symbionts in the deep terrestrial subsurface.</title>
        <authorList>
            <person name="Probst A.J."/>
            <person name="Ladd B."/>
            <person name="Jarett J.K."/>
            <person name="Geller-Mcgrath D.E."/>
            <person name="Sieber C.M.K."/>
            <person name="Emerson J.B."/>
            <person name="Anantharaman K."/>
            <person name="Thomas B.C."/>
            <person name="Malmstrom R."/>
            <person name="Stieglmeier M."/>
            <person name="Klingl A."/>
            <person name="Woyke T."/>
            <person name="Ryan C.M."/>
            <person name="Banfield J.F."/>
        </authorList>
    </citation>
    <scope>NUCLEOTIDE SEQUENCE [LARGE SCALE GENOMIC DNA]</scope>
</reference>
<dbReference type="Pfam" id="PF13310">
    <property type="entry name" value="Virulence_RhuM"/>
    <property type="match status" value="1"/>
</dbReference>